<dbReference type="Proteomes" id="UP000228552">
    <property type="component" value="Chromosome"/>
</dbReference>
<organism evidence="1 2">
    <name type="scientific">Fusobacterium pseudoperiodonticum</name>
    <dbReference type="NCBI Taxonomy" id="2663009"/>
    <lineage>
        <taxon>Bacteria</taxon>
        <taxon>Fusobacteriati</taxon>
        <taxon>Fusobacteriota</taxon>
        <taxon>Fusobacteriia</taxon>
        <taxon>Fusobacteriales</taxon>
        <taxon>Fusobacteriaceae</taxon>
        <taxon>Fusobacterium</taxon>
    </lineage>
</organism>
<reference evidence="1 2" key="1">
    <citation type="submission" date="2017-11" db="EMBL/GenBank/DDBJ databases">
        <title>Genome sequencing of Fusobacterium periodonticum KCOM 1263.</title>
        <authorList>
            <person name="Kook J.-K."/>
            <person name="Park S.-N."/>
            <person name="Lim Y.K."/>
        </authorList>
    </citation>
    <scope>NUCLEOTIDE SEQUENCE [LARGE SCALE GENOMIC DNA]</scope>
    <source>
        <strain evidence="1 2">KCOM 1263</strain>
    </source>
</reference>
<sequence length="329" mass="35906">MGGIILGAEKKIVFLNTHKPSPVDQATVNIIGVFSTKKAITEQLITSIKDVTGVSASDDVYKLLQACFNGGAKQVLVFGKAVTGNNYKDLFDSVKNDWFGTVTDETDLDKIALISKEIGARQKMLFAQVTKDEDIMNSESKIKAIAEDTTALFFNKNEELTAGAVAGYTIPQFPGSVLIANKLINGAVESGLIGAEQGVLDKNKANYIARMKGQLGLANGVTVTGDPIDFIHCVKALQFRLEEDITQYLKNTPKPTFADVDPLKAIILDRCNQFVRMKALVEDKTVVDIVPLDEMPKNDILNGVLTGVKITVYYAYGIRELNADLYFEV</sequence>
<dbReference type="AlphaFoldDB" id="A0AAD0AP92"/>
<evidence type="ECO:0000313" key="1">
    <source>
        <dbReference type="EMBL" id="ATV62487.1"/>
    </source>
</evidence>
<gene>
    <name evidence="1" type="ORF">CTM74_11960</name>
</gene>
<protein>
    <recommendedName>
        <fullName evidence="3">DUF2586 domain-containing protein</fullName>
    </recommendedName>
</protein>
<keyword evidence="2" id="KW-1185">Reference proteome</keyword>
<proteinExistence type="predicted"/>
<evidence type="ECO:0000313" key="2">
    <source>
        <dbReference type="Proteomes" id="UP000228552"/>
    </source>
</evidence>
<evidence type="ECO:0008006" key="3">
    <source>
        <dbReference type="Google" id="ProtNLM"/>
    </source>
</evidence>
<accession>A0AAD0AP92</accession>
<name>A0AAD0AP92_9FUSO</name>
<dbReference type="RefSeq" id="WP_099988290.1">
    <property type="nucleotide sequence ID" value="NZ_CP024700.1"/>
</dbReference>
<dbReference type="EMBL" id="CP024700">
    <property type="protein sequence ID" value="ATV62487.1"/>
    <property type="molecule type" value="Genomic_DNA"/>
</dbReference>